<organism evidence="2 3">
    <name type="scientific">Calocera viscosa (strain TUFC12733)</name>
    <dbReference type="NCBI Taxonomy" id="1330018"/>
    <lineage>
        <taxon>Eukaryota</taxon>
        <taxon>Fungi</taxon>
        <taxon>Dikarya</taxon>
        <taxon>Basidiomycota</taxon>
        <taxon>Agaricomycotina</taxon>
        <taxon>Dacrymycetes</taxon>
        <taxon>Dacrymycetales</taxon>
        <taxon>Dacrymycetaceae</taxon>
        <taxon>Calocera</taxon>
    </lineage>
</organism>
<dbReference type="EMBL" id="KV417432">
    <property type="protein sequence ID" value="KZO89417.1"/>
    <property type="molecule type" value="Genomic_DNA"/>
</dbReference>
<proteinExistence type="predicted"/>
<name>A0A167FEN6_CALVF</name>
<reference evidence="2 3" key="1">
    <citation type="journal article" date="2016" name="Mol. Biol. Evol.">
        <title>Comparative Genomics of Early-Diverging Mushroom-Forming Fungi Provides Insights into the Origins of Lignocellulose Decay Capabilities.</title>
        <authorList>
            <person name="Nagy L.G."/>
            <person name="Riley R."/>
            <person name="Tritt A."/>
            <person name="Adam C."/>
            <person name="Daum C."/>
            <person name="Floudas D."/>
            <person name="Sun H."/>
            <person name="Yadav J.S."/>
            <person name="Pangilinan J."/>
            <person name="Larsson K.H."/>
            <person name="Matsuura K."/>
            <person name="Barry K."/>
            <person name="Labutti K."/>
            <person name="Kuo R."/>
            <person name="Ohm R.A."/>
            <person name="Bhattacharya S.S."/>
            <person name="Shirouzu T."/>
            <person name="Yoshinaga Y."/>
            <person name="Martin F.M."/>
            <person name="Grigoriev I.V."/>
            <person name="Hibbett D.S."/>
        </authorList>
    </citation>
    <scope>NUCLEOTIDE SEQUENCE [LARGE SCALE GENOMIC DNA]</scope>
    <source>
        <strain evidence="2 3">TUFC12733</strain>
    </source>
</reference>
<gene>
    <name evidence="2" type="ORF">CALVIDRAFT_532102</name>
</gene>
<accession>A0A167FEN6</accession>
<evidence type="ECO:0000313" key="2">
    <source>
        <dbReference type="EMBL" id="KZO89417.1"/>
    </source>
</evidence>
<protein>
    <submittedName>
        <fullName evidence="2">Uncharacterized protein</fullName>
    </submittedName>
</protein>
<feature type="region of interest" description="Disordered" evidence="1">
    <location>
        <begin position="75"/>
        <end position="103"/>
    </location>
</feature>
<evidence type="ECO:0000313" key="3">
    <source>
        <dbReference type="Proteomes" id="UP000076738"/>
    </source>
</evidence>
<dbReference type="Proteomes" id="UP000076738">
    <property type="component" value="Unassembled WGS sequence"/>
</dbReference>
<dbReference type="AlphaFoldDB" id="A0A167FEN6"/>
<feature type="non-terminal residue" evidence="2">
    <location>
        <position position="181"/>
    </location>
</feature>
<keyword evidence="3" id="KW-1185">Reference proteome</keyword>
<sequence>MSATTTAVAGWASAAFGLALKGIKFAWMASSLGGVIGIARGVLELMEVTHLLLAAFEKILDRLLVLKKKMGELRGGKEKKEEGEEGAGGAEEGEGREGTEGDVSNCLTSPVAAYMYRFQRASTTGAICDTQSIQASAVYSNRLRMGWGTLRRNTPDTLGQNKVVFWIAVPILTSPEVEEQR</sequence>
<evidence type="ECO:0000256" key="1">
    <source>
        <dbReference type="SAM" id="MobiDB-lite"/>
    </source>
</evidence>